<organism evidence="2 3">
    <name type="scientific">Stylosanthes scabra</name>
    <dbReference type="NCBI Taxonomy" id="79078"/>
    <lineage>
        <taxon>Eukaryota</taxon>
        <taxon>Viridiplantae</taxon>
        <taxon>Streptophyta</taxon>
        <taxon>Embryophyta</taxon>
        <taxon>Tracheophyta</taxon>
        <taxon>Spermatophyta</taxon>
        <taxon>Magnoliopsida</taxon>
        <taxon>eudicotyledons</taxon>
        <taxon>Gunneridae</taxon>
        <taxon>Pentapetalae</taxon>
        <taxon>rosids</taxon>
        <taxon>fabids</taxon>
        <taxon>Fabales</taxon>
        <taxon>Fabaceae</taxon>
        <taxon>Papilionoideae</taxon>
        <taxon>50 kb inversion clade</taxon>
        <taxon>dalbergioids sensu lato</taxon>
        <taxon>Dalbergieae</taxon>
        <taxon>Pterocarpus clade</taxon>
        <taxon>Stylosanthes</taxon>
    </lineage>
</organism>
<evidence type="ECO:0000313" key="3">
    <source>
        <dbReference type="Proteomes" id="UP001341840"/>
    </source>
</evidence>
<protein>
    <submittedName>
        <fullName evidence="2">Uncharacterized protein</fullName>
    </submittedName>
</protein>
<dbReference type="EMBL" id="JASCZI010000230">
    <property type="protein sequence ID" value="MED6110277.1"/>
    <property type="molecule type" value="Genomic_DNA"/>
</dbReference>
<feature type="transmembrane region" description="Helical" evidence="1">
    <location>
        <begin position="64"/>
        <end position="81"/>
    </location>
</feature>
<keyword evidence="1" id="KW-1133">Transmembrane helix</keyword>
<accession>A0ABU6QFF7</accession>
<evidence type="ECO:0000256" key="1">
    <source>
        <dbReference type="SAM" id="Phobius"/>
    </source>
</evidence>
<gene>
    <name evidence="2" type="ORF">PIB30_041468</name>
</gene>
<keyword evidence="1" id="KW-0812">Transmembrane</keyword>
<sequence length="143" mass="16067">HIPKCDSALAPWEVERMGLRLPTLDECGQKRCIKTEVSQLYRVLKPCLPDKSDQRLRWDIKKDFFLFSIFIPLSTSIFITLHTKLPVTPQNIAVVVSTHSAVASSCSFVAPARVSSLLPLLTSLSQYIVASNHQNRRGGYDIK</sequence>
<feature type="non-terminal residue" evidence="2">
    <location>
        <position position="1"/>
    </location>
</feature>
<keyword evidence="3" id="KW-1185">Reference proteome</keyword>
<dbReference type="Proteomes" id="UP001341840">
    <property type="component" value="Unassembled WGS sequence"/>
</dbReference>
<name>A0ABU6QFF7_9FABA</name>
<reference evidence="2 3" key="1">
    <citation type="journal article" date="2023" name="Plants (Basel)">
        <title>Bridging the Gap: Combining Genomics and Transcriptomics Approaches to Understand Stylosanthes scabra, an Orphan Legume from the Brazilian Caatinga.</title>
        <authorList>
            <person name="Ferreira-Neto J.R.C."/>
            <person name="da Silva M.D."/>
            <person name="Binneck E."/>
            <person name="de Melo N.F."/>
            <person name="da Silva R.H."/>
            <person name="de Melo A.L.T.M."/>
            <person name="Pandolfi V."/>
            <person name="Bustamante F.O."/>
            <person name="Brasileiro-Vidal A.C."/>
            <person name="Benko-Iseppon A.M."/>
        </authorList>
    </citation>
    <scope>NUCLEOTIDE SEQUENCE [LARGE SCALE GENOMIC DNA]</scope>
    <source>
        <tissue evidence="2">Leaves</tissue>
    </source>
</reference>
<keyword evidence="1" id="KW-0472">Membrane</keyword>
<comment type="caution">
    <text evidence="2">The sequence shown here is derived from an EMBL/GenBank/DDBJ whole genome shotgun (WGS) entry which is preliminary data.</text>
</comment>
<proteinExistence type="predicted"/>
<evidence type="ECO:0000313" key="2">
    <source>
        <dbReference type="EMBL" id="MED6110277.1"/>
    </source>
</evidence>